<dbReference type="OrthoDB" id="9792626at2"/>
<dbReference type="Gene3D" id="3.10.180.10">
    <property type="entry name" value="2,3-Dihydroxybiphenyl 1,2-Dioxygenase, domain 1"/>
    <property type="match status" value="2"/>
</dbReference>
<dbReference type="PROSITE" id="PS51819">
    <property type="entry name" value="VOC"/>
    <property type="match status" value="2"/>
</dbReference>
<protein>
    <submittedName>
        <fullName evidence="3">VOC family protein</fullName>
    </submittedName>
</protein>
<dbReference type="Pfam" id="PF00903">
    <property type="entry name" value="Glyoxalase"/>
    <property type="match status" value="2"/>
</dbReference>
<keyword evidence="1" id="KW-0479">Metal-binding</keyword>
<dbReference type="EMBL" id="RCHR01000008">
    <property type="protein sequence ID" value="RLL41284.1"/>
    <property type="molecule type" value="Genomic_DNA"/>
</dbReference>
<feature type="domain" description="VOC" evidence="2">
    <location>
        <begin position="12"/>
        <end position="131"/>
    </location>
</feature>
<dbReference type="Proteomes" id="UP000270219">
    <property type="component" value="Unassembled WGS sequence"/>
</dbReference>
<dbReference type="PANTHER" id="PTHR43279:SF1">
    <property type="entry name" value="CATECHOL-2,3-DIOXYGENASE"/>
    <property type="match status" value="1"/>
</dbReference>
<dbReference type="InterPro" id="IPR004360">
    <property type="entry name" value="Glyas_Fos-R_dOase_dom"/>
</dbReference>
<dbReference type="PROSITE" id="PS00934">
    <property type="entry name" value="GLYOXALASE_I_1"/>
    <property type="match status" value="2"/>
</dbReference>
<accession>A0A498D9S5</accession>
<organism evidence="3 4">
    <name type="scientific">Oceanobacillus piezotolerans</name>
    <dbReference type="NCBI Taxonomy" id="2448030"/>
    <lineage>
        <taxon>Bacteria</taxon>
        <taxon>Bacillati</taxon>
        <taxon>Bacillota</taxon>
        <taxon>Bacilli</taxon>
        <taxon>Bacillales</taxon>
        <taxon>Bacillaceae</taxon>
        <taxon>Oceanobacillus</taxon>
    </lineage>
</organism>
<evidence type="ECO:0000313" key="4">
    <source>
        <dbReference type="Proteomes" id="UP000270219"/>
    </source>
</evidence>
<reference evidence="3 4" key="1">
    <citation type="submission" date="2018-10" db="EMBL/GenBank/DDBJ databases">
        <title>Oceanobacillus sp. YLB-02 draft genome.</title>
        <authorList>
            <person name="Yu L."/>
        </authorList>
    </citation>
    <scope>NUCLEOTIDE SEQUENCE [LARGE SCALE GENOMIC DNA]</scope>
    <source>
        <strain evidence="3 4">YLB-02</strain>
    </source>
</reference>
<feature type="domain" description="VOC" evidence="2">
    <location>
        <begin position="172"/>
        <end position="286"/>
    </location>
</feature>
<name>A0A498D9S5_9BACI</name>
<dbReference type="CDD" id="cd16359">
    <property type="entry name" value="VOC_BsCatE_like_C"/>
    <property type="match status" value="1"/>
</dbReference>
<dbReference type="AlphaFoldDB" id="A0A498D9S5"/>
<sequence>MEKKFFEKPSIYVGQVNLNVTNLERSLAFYRDFMGFKVLEESNRKAVLTADGKTPLITLEQPDNVTSKQGRTTGLYHMAILLPSRADLAAFLKHLIQATNGQMRLGASDHYVSEALYFDDPDGNGIEIARDRHSSEWEWTGDQVSMATVALDGDGLLAETDEPWKGMPENTLMGHIHLHVADLEKTENFYVNGLGFDVVTRFPGALFTSTNGYHHHIGLNVWNGVGAPKPAENSVGMNWFTLIFPDEAARAEQMRKLEGIGATVTEYMNDFVVEDPSGNKIVLSISA</sequence>
<dbReference type="InterPro" id="IPR029068">
    <property type="entry name" value="Glyas_Bleomycin-R_OHBP_Dase"/>
</dbReference>
<dbReference type="GO" id="GO:0004462">
    <property type="term" value="F:lactoylglutathione lyase activity"/>
    <property type="evidence" value="ECO:0007669"/>
    <property type="project" value="InterPro"/>
</dbReference>
<dbReference type="InterPro" id="IPR037523">
    <property type="entry name" value="VOC_core"/>
</dbReference>
<dbReference type="GO" id="GO:0046872">
    <property type="term" value="F:metal ion binding"/>
    <property type="evidence" value="ECO:0007669"/>
    <property type="project" value="UniProtKB-KW"/>
</dbReference>
<evidence type="ECO:0000256" key="1">
    <source>
        <dbReference type="ARBA" id="ARBA00022723"/>
    </source>
</evidence>
<dbReference type="SUPFAM" id="SSF54593">
    <property type="entry name" value="Glyoxalase/Bleomycin resistance protein/Dihydroxybiphenyl dioxygenase"/>
    <property type="match status" value="2"/>
</dbReference>
<dbReference type="RefSeq" id="WP_121524675.1">
    <property type="nucleotide sequence ID" value="NZ_RCHR01000008.1"/>
</dbReference>
<keyword evidence="4" id="KW-1185">Reference proteome</keyword>
<proteinExistence type="predicted"/>
<gene>
    <name evidence="3" type="ORF">D8M04_17320</name>
</gene>
<dbReference type="InterPro" id="IPR018146">
    <property type="entry name" value="Glyoxalase_1_CS"/>
</dbReference>
<evidence type="ECO:0000259" key="2">
    <source>
        <dbReference type="PROSITE" id="PS51819"/>
    </source>
</evidence>
<evidence type="ECO:0000313" key="3">
    <source>
        <dbReference type="EMBL" id="RLL41284.1"/>
    </source>
</evidence>
<comment type="caution">
    <text evidence="3">The sequence shown here is derived from an EMBL/GenBank/DDBJ whole genome shotgun (WGS) entry which is preliminary data.</text>
</comment>
<dbReference type="PANTHER" id="PTHR43279">
    <property type="entry name" value="CATECHOL-2,3-DIOXYGENASE"/>
    <property type="match status" value="1"/>
</dbReference>